<dbReference type="InterPro" id="IPR050388">
    <property type="entry name" value="ABC_Ni/Peptide_Import"/>
</dbReference>
<dbReference type="Pfam" id="PF00005">
    <property type="entry name" value="ABC_tran"/>
    <property type="match status" value="2"/>
</dbReference>
<dbReference type="InterPro" id="IPR027417">
    <property type="entry name" value="P-loop_NTPase"/>
</dbReference>
<dbReference type="CDD" id="cd03257">
    <property type="entry name" value="ABC_NikE_OppD_transporters"/>
    <property type="match status" value="2"/>
</dbReference>
<dbReference type="Gene3D" id="3.40.50.300">
    <property type="entry name" value="P-loop containing nucleotide triphosphate hydrolases"/>
    <property type="match status" value="2"/>
</dbReference>
<protein>
    <submittedName>
        <fullName evidence="9">Dipeptide ABC transporter ATP-binding protein</fullName>
    </submittedName>
</protein>
<name>A0A6P1NTT4_9MICC</name>
<evidence type="ECO:0000256" key="2">
    <source>
        <dbReference type="ARBA" id="ARBA00005417"/>
    </source>
</evidence>
<dbReference type="PANTHER" id="PTHR43297">
    <property type="entry name" value="OLIGOPEPTIDE TRANSPORT ATP-BINDING PROTEIN APPD"/>
    <property type="match status" value="1"/>
</dbReference>
<evidence type="ECO:0000313" key="9">
    <source>
        <dbReference type="EMBL" id="QHK20211.1"/>
    </source>
</evidence>
<dbReference type="PROSITE" id="PS00211">
    <property type="entry name" value="ABC_TRANSPORTER_1"/>
    <property type="match status" value="2"/>
</dbReference>
<dbReference type="GO" id="GO:0015833">
    <property type="term" value="P:peptide transport"/>
    <property type="evidence" value="ECO:0007669"/>
    <property type="project" value="InterPro"/>
</dbReference>
<dbReference type="GO" id="GO:0005886">
    <property type="term" value="C:plasma membrane"/>
    <property type="evidence" value="ECO:0007669"/>
    <property type="project" value="UniProtKB-SubCell"/>
</dbReference>
<dbReference type="GO" id="GO:0016887">
    <property type="term" value="F:ATP hydrolysis activity"/>
    <property type="evidence" value="ECO:0007669"/>
    <property type="project" value="InterPro"/>
</dbReference>
<feature type="domain" description="ABC transporter" evidence="8">
    <location>
        <begin position="286"/>
        <end position="532"/>
    </location>
</feature>
<dbReference type="Proteomes" id="UP000464186">
    <property type="component" value="Chromosome"/>
</dbReference>
<dbReference type="NCBIfam" id="NF007739">
    <property type="entry name" value="PRK10419.1"/>
    <property type="match status" value="2"/>
</dbReference>
<comment type="subcellular location">
    <subcellularLocation>
        <location evidence="1">Cell membrane</location>
        <topology evidence="1">Peripheral membrane protein</topology>
    </subcellularLocation>
</comment>
<dbReference type="EMBL" id="CP047898">
    <property type="protein sequence ID" value="QHK20211.1"/>
    <property type="molecule type" value="Genomic_DNA"/>
</dbReference>
<dbReference type="AlphaFoldDB" id="A0A6P1NTT4"/>
<dbReference type="PROSITE" id="PS50893">
    <property type="entry name" value="ABC_TRANSPORTER_2"/>
    <property type="match status" value="2"/>
</dbReference>
<dbReference type="InterPro" id="IPR013563">
    <property type="entry name" value="Oligopep_ABC_C"/>
</dbReference>
<dbReference type="SMART" id="SM00382">
    <property type="entry name" value="AAA"/>
    <property type="match status" value="2"/>
</dbReference>
<dbReference type="InterPro" id="IPR003593">
    <property type="entry name" value="AAA+_ATPase"/>
</dbReference>
<dbReference type="SUPFAM" id="SSF52540">
    <property type="entry name" value="P-loop containing nucleoside triphosphate hydrolases"/>
    <property type="match status" value="2"/>
</dbReference>
<evidence type="ECO:0000313" key="10">
    <source>
        <dbReference type="Proteomes" id="UP000464186"/>
    </source>
</evidence>
<dbReference type="NCBIfam" id="NF008453">
    <property type="entry name" value="PRK11308.1"/>
    <property type="match status" value="2"/>
</dbReference>
<keyword evidence="6 9" id="KW-0067">ATP-binding</keyword>
<dbReference type="Pfam" id="PF08352">
    <property type="entry name" value="oligo_HPY"/>
    <property type="match status" value="2"/>
</dbReference>
<comment type="similarity">
    <text evidence="2">Belongs to the ABC transporter superfamily.</text>
</comment>
<evidence type="ECO:0000256" key="4">
    <source>
        <dbReference type="ARBA" id="ARBA00022475"/>
    </source>
</evidence>
<keyword evidence="3" id="KW-0813">Transport</keyword>
<evidence type="ECO:0000256" key="5">
    <source>
        <dbReference type="ARBA" id="ARBA00022741"/>
    </source>
</evidence>
<dbReference type="InterPro" id="IPR003439">
    <property type="entry name" value="ABC_transporter-like_ATP-bd"/>
</dbReference>
<keyword evidence="5" id="KW-0547">Nucleotide-binding</keyword>
<gene>
    <name evidence="9" type="ORF">GU243_11240</name>
</gene>
<dbReference type="InterPro" id="IPR017871">
    <property type="entry name" value="ABC_transporter-like_CS"/>
</dbReference>
<dbReference type="KEGG" id="psey:GU243_11240"/>
<dbReference type="GO" id="GO:0005524">
    <property type="term" value="F:ATP binding"/>
    <property type="evidence" value="ECO:0007669"/>
    <property type="project" value="UniProtKB-KW"/>
</dbReference>
<sequence>MSAPVLEINGLSVEFRTNHGWKAVTSDVSLDINHGETVALVGESGSGKSVTAMSVLNLLPKNARRTGSVKFQGQEVLAASEPQLRKLRGQGISMIFQEPMTALNPVYTVESQLCEAILSHHKISKQEAAKLALKLLQQVHMPNPEKKLKHYPHQLSGGQRQRVMIAMAISSEPQLLIADEPTTALDVTVQAEILDLLLELQQKMGMAILLITHDMGVVADVANRVFVMSSGNVVEQAKTEQLFAAPQAQYTRDLLDAVPFLGRASTRTRFAQEPDQNRSQEKSNVLEFKNTVIEYPGHRRQPAFRAVDDVSFTLKQGEILGLVGESGSGKTTIGRAAIGLIPSSGGSILVNGADIGSADAKRKREIRKNVSIVFQDPASSLNPRVTIGRSVTDPLRWTGTKLTNKQLDQKARDLLESVRIPSDWASRYPHELSGGQRQRVGIARAIAIDPLLMVADEPTSALDVSVQASVLQLLLELQSTMGFSCLFISHDLSVVEQLSNRVAVLNQGTVVEIGQTQDILHNPQQAYTQRLLAAAPVPDPVVQRQKRLQRMSLAG</sequence>
<accession>A0A6P1NTT4</accession>
<evidence type="ECO:0000256" key="7">
    <source>
        <dbReference type="ARBA" id="ARBA00023136"/>
    </source>
</evidence>
<evidence type="ECO:0000256" key="3">
    <source>
        <dbReference type="ARBA" id="ARBA00022448"/>
    </source>
</evidence>
<reference evidence="9 10" key="1">
    <citation type="submission" date="2020-01" db="EMBL/GenBank/DDBJ databases">
        <title>Pseudarthrobacter psychrotolerans sp. nov., isolated from antarctic soil.</title>
        <authorList>
            <person name="Shin Y."/>
            <person name="Park W."/>
        </authorList>
    </citation>
    <scope>NUCLEOTIDE SEQUENCE [LARGE SCALE GENOMIC DNA]</scope>
    <source>
        <strain evidence="9 10">YJ56</strain>
    </source>
</reference>
<keyword evidence="10" id="KW-1185">Reference proteome</keyword>
<keyword evidence="7" id="KW-0472">Membrane</keyword>
<proteinExistence type="inferred from homology"/>
<feature type="domain" description="ABC transporter" evidence="8">
    <location>
        <begin position="8"/>
        <end position="255"/>
    </location>
</feature>
<dbReference type="FunFam" id="3.40.50.300:FF:000016">
    <property type="entry name" value="Oligopeptide ABC transporter ATP-binding component"/>
    <property type="match status" value="1"/>
</dbReference>
<evidence type="ECO:0000256" key="1">
    <source>
        <dbReference type="ARBA" id="ARBA00004202"/>
    </source>
</evidence>
<evidence type="ECO:0000259" key="8">
    <source>
        <dbReference type="PROSITE" id="PS50893"/>
    </source>
</evidence>
<evidence type="ECO:0000256" key="6">
    <source>
        <dbReference type="ARBA" id="ARBA00022840"/>
    </source>
</evidence>
<keyword evidence="4" id="KW-1003">Cell membrane</keyword>
<dbReference type="PANTHER" id="PTHR43297:SF2">
    <property type="entry name" value="DIPEPTIDE TRANSPORT ATP-BINDING PROTEIN DPPD"/>
    <property type="match status" value="1"/>
</dbReference>
<organism evidence="9 10">
    <name type="scientific">Pseudarthrobacter psychrotolerans</name>
    <dbReference type="NCBI Taxonomy" id="2697569"/>
    <lineage>
        <taxon>Bacteria</taxon>
        <taxon>Bacillati</taxon>
        <taxon>Actinomycetota</taxon>
        <taxon>Actinomycetes</taxon>
        <taxon>Micrococcales</taxon>
        <taxon>Micrococcaceae</taxon>
        <taxon>Pseudarthrobacter</taxon>
    </lineage>
</organism>